<keyword evidence="8" id="KW-0472">Membrane</keyword>
<gene>
    <name evidence="9" type="ORF">Cgig2_029526</name>
</gene>
<evidence type="ECO:0000256" key="2">
    <source>
        <dbReference type="ARBA" id="ARBA00008668"/>
    </source>
</evidence>
<evidence type="ECO:0000256" key="8">
    <source>
        <dbReference type="SAM" id="Phobius"/>
    </source>
</evidence>
<evidence type="ECO:0000256" key="3">
    <source>
        <dbReference type="ARBA" id="ARBA00022525"/>
    </source>
</evidence>
<comment type="caution">
    <text evidence="9">The sequence shown here is derived from an EMBL/GenBank/DDBJ whole genome shotgun (WGS) entry which is preliminary data.</text>
</comment>
<protein>
    <recommendedName>
        <fullName evidence="11">GDSL esterase/lipase</fullName>
    </recommendedName>
</protein>
<reference evidence="9" key="1">
    <citation type="submission" date="2022-04" db="EMBL/GenBank/DDBJ databases">
        <title>Carnegiea gigantea Genome sequencing and assembly v2.</title>
        <authorList>
            <person name="Copetti D."/>
            <person name="Sanderson M.J."/>
            <person name="Burquez A."/>
            <person name="Wojciechowski M.F."/>
        </authorList>
    </citation>
    <scope>NUCLEOTIDE SEQUENCE</scope>
    <source>
        <strain evidence="9">SGP5-SGP5p</strain>
        <tissue evidence="9">Aerial part</tissue>
    </source>
</reference>
<evidence type="ECO:0000313" key="10">
    <source>
        <dbReference type="Proteomes" id="UP001153076"/>
    </source>
</evidence>
<dbReference type="AlphaFoldDB" id="A0A9Q1QKK4"/>
<feature type="transmembrane region" description="Helical" evidence="8">
    <location>
        <begin position="12"/>
        <end position="34"/>
    </location>
</feature>
<comment type="similarity">
    <text evidence="2">Belongs to the 'GDSL' lipolytic enzyme family.</text>
</comment>
<evidence type="ECO:0000256" key="1">
    <source>
        <dbReference type="ARBA" id="ARBA00004613"/>
    </source>
</evidence>
<keyword evidence="8" id="KW-1133">Transmembrane helix</keyword>
<dbReference type="GO" id="GO:0005576">
    <property type="term" value="C:extracellular region"/>
    <property type="evidence" value="ECO:0007669"/>
    <property type="project" value="UniProtKB-SubCell"/>
</dbReference>
<dbReference type="OrthoDB" id="1600564at2759"/>
<dbReference type="PANTHER" id="PTHR45650:SF2">
    <property type="entry name" value="OS06G0560700 PROTEIN"/>
    <property type="match status" value="1"/>
</dbReference>
<evidence type="ECO:0000313" key="9">
    <source>
        <dbReference type="EMBL" id="KAJ8445154.1"/>
    </source>
</evidence>
<dbReference type="EMBL" id="JAKOGI010000080">
    <property type="protein sequence ID" value="KAJ8445154.1"/>
    <property type="molecule type" value="Genomic_DNA"/>
</dbReference>
<dbReference type="PANTHER" id="PTHR45650">
    <property type="entry name" value="GDSL-LIKE LIPASE/ACYLHYDROLASE-RELATED"/>
    <property type="match status" value="1"/>
</dbReference>
<keyword evidence="7" id="KW-0443">Lipid metabolism</keyword>
<dbReference type="FunFam" id="3.40.50.1110:FF:000003">
    <property type="entry name" value="GDSL esterase/lipase APG"/>
    <property type="match status" value="1"/>
</dbReference>
<dbReference type="InterPro" id="IPR001087">
    <property type="entry name" value="GDSL"/>
</dbReference>
<keyword evidence="5" id="KW-0378">Hydrolase</keyword>
<dbReference type="GO" id="GO:0016788">
    <property type="term" value="F:hydrolase activity, acting on ester bonds"/>
    <property type="evidence" value="ECO:0007669"/>
    <property type="project" value="InterPro"/>
</dbReference>
<evidence type="ECO:0008006" key="11">
    <source>
        <dbReference type="Google" id="ProtNLM"/>
    </source>
</evidence>
<proteinExistence type="inferred from homology"/>
<keyword evidence="6" id="KW-0442">Lipid degradation</keyword>
<keyword evidence="3" id="KW-0964">Secreted</keyword>
<dbReference type="InterPro" id="IPR035669">
    <property type="entry name" value="SGNH_plant_lipase-like"/>
</dbReference>
<keyword evidence="4" id="KW-0732">Signal</keyword>
<evidence type="ECO:0000256" key="5">
    <source>
        <dbReference type="ARBA" id="ARBA00022801"/>
    </source>
</evidence>
<sequence length="650" mass="71475">MTQNNMARDHTCLQAPSLVLCITFPLLLFASYHIHPCIALYQNGSSKSKAKVKGMFVFGTSVVDDGNNNHLFTLGKANYEPYGVDFPLGPTGRFSNGKTVADRIGDLLGLPLIPPFADPQTEGELIVHGVNFGSAGSGILDETGVVEGNRFSLNEQIRNFEEVTLLELQDLLRNKSTSILDGHLFLVASGNNDFLLNYLIQPQFSRPTVPAFVTKLISTYASQLQKLYNVGARKFVLLTVYPLGCSPVVKKTALDGKKCVETVNEAAHYFYKQLIRLVDGLNERLPGSKFVVVNNYKIIIDIIKNPSEKGFINGADPCCELLGVLGVGLSCREGGNVCEDRNRHVYFDGQHNTEGVNAIIAKKAFSSNLKTEVYPFNLKQLIKSNAGFNGMFVFGDSIVDVGNNNFIRTRVKANYLPYGIDFRAGGFPTGRFTNRKNQADCLGDVLGFPRIPAFSDPLTKGPRLSFGVNYASAGSGTLDSTGSTSAVGTLPNLEAQQGCPSADLLPHYLFLFATGSNDFLAYFLPEIWNSVTLESFTANLTSSLATEIADDFNKLIFQTMWYMQRLYNVGARKFAFLDIGPLGCTPVARAAMPKKACNEAMNYVAFLFNTQLIRMLNAIRSQMPRFRFIVINFFQISLQFTANPLFGGRV</sequence>
<dbReference type="Pfam" id="PF00657">
    <property type="entry name" value="Lipase_GDSL"/>
    <property type="match status" value="2"/>
</dbReference>
<dbReference type="GO" id="GO:0016042">
    <property type="term" value="P:lipid catabolic process"/>
    <property type="evidence" value="ECO:0007669"/>
    <property type="project" value="UniProtKB-KW"/>
</dbReference>
<keyword evidence="8" id="KW-0812">Transmembrane</keyword>
<dbReference type="InterPro" id="IPR036514">
    <property type="entry name" value="SGNH_hydro_sf"/>
</dbReference>
<keyword evidence="10" id="KW-1185">Reference proteome</keyword>
<evidence type="ECO:0000256" key="7">
    <source>
        <dbReference type="ARBA" id="ARBA00023098"/>
    </source>
</evidence>
<accession>A0A9Q1QKK4</accession>
<comment type="subcellular location">
    <subcellularLocation>
        <location evidence="1">Secreted</location>
    </subcellularLocation>
</comment>
<dbReference type="Proteomes" id="UP001153076">
    <property type="component" value="Unassembled WGS sequence"/>
</dbReference>
<organism evidence="9 10">
    <name type="scientific">Carnegiea gigantea</name>
    <dbReference type="NCBI Taxonomy" id="171969"/>
    <lineage>
        <taxon>Eukaryota</taxon>
        <taxon>Viridiplantae</taxon>
        <taxon>Streptophyta</taxon>
        <taxon>Embryophyta</taxon>
        <taxon>Tracheophyta</taxon>
        <taxon>Spermatophyta</taxon>
        <taxon>Magnoliopsida</taxon>
        <taxon>eudicotyledons</taxon>
        <taxon>Gunneridae</taxon>
        <taxon>Pentapetalae</taxon>
        <taxon>Caryophyllales</taxon>
        <taxon>Cactineae</taxon>
        <taxon>Cactaceae</taxon>
        <taxon>Cactoideae</taxon>
        <taxon>Echinocereeae</taxon>
        <taxon>Carnegiea</taxon>
    </lineage>
</organism>
<evidence type="ECO:0000256" key="4">
    <source>
        <dbReference type="ARBA" id="ARBA00022729"/>
    </source>
</evidence>
<dbReference type="Gene3D" id="3.40.50.1110">
    <property type="entry name" value="SGNH hydrolase"/>
    <property type="match status" value="2"/>
</dbReference>
<dbReference type="CDD" id="cd01837">
    <property type="entry name" value="SGNH_plant_lipase_like"/>
    <property type="match status" value="1"/>
</dbReference>
<evidence type="ECO:0000256" key="6">
    <source>
        <dbReference type="ARBA" id="ARBA00022963"/>
    </source>
</evidence>
<name>A0A9Q1QKK4_9CARY</name>
<dbReference type="InterPro" id="IPR051238">
    <property type="entry name" value="GDSL_esterase/lipase"/>
</dbReference>